<protein>
    <submittedName>
        <fullName evidence="7">MFS general substrate transporter</fullName>
    </submittedName>
</protein>
<dbReference type="FunFam" id="1.20.1250.20:FF:000011">
    <property type="entry name" value="MFS multidrug transporter, putative"/>
    <property type="match status" value="1"/>
</dbReference>
<feature type="transmembrane region" description="Helical" evidence="5">
    <location>
        <begin position="35"/>
        <end position="53"/>
    </location>
</feature>
<evidence type="ECO:0000256" key="1">
    <source>
        <dbReference type="ARBA" id="ARBA00004141"/>
    </source>
</evidence>
<feature type="transmembrane region" description="Helical" evidence="5">
    <location>
        <begin position="104"/>
        <end position="121"/>
    </location>
</feature>
<feature type="transmembrane region" description="Helical" evidence="5">
    <location>
        <begin position="202"/>
        <end position="221"/>
    </location>
</feature>
<feature type="transmembrane region" description="Helical" evidence="5">
    <location>
        <begin position="320"/>
        <end position="343"/>
    </location>
</feature>
<dbReference type="InterPro" id="IPR020846">
    <property type="entry name" value="MFS_dom"/>
</dbReference>
<dbReference type="PROSITE" id="PS50850">
    <property type="entry name" value="MFS"/>
    <property type="match status" value="1"/>
</dbReference>
<dbReference type="OrthoDB" id="9986881at2759"/>
<dbReference type="GO" id="GO:0022857">
    <property type="term" value="F:transmembrane transporter activity"/>
    <property type="evidence" value="ECO:0007669"/>
    <property type="project" value="InterPro"/>
</dbReference>
<evidence type="ECO:0000256" key="5">
    <source>
        <dbReference type="SAM" id="Phobius"/>
    </source>
</evidence>
<evidence type="ECO:0000313" key="8">
    <source>
        <dbReference type="Proteomes" id="UP000245768"/>
    </source>
</evidence>
<dbReference type="STRING" id="215250.A0A316YP69"/>
<feature type="transmembrane region" description="Helical" evidence="5">
    <location>
        <begin position="281"/>
        <end position="300"/>
    </location>
</feature>
<evidence type="ECO:0000259" key="6">
    <source>
        <dbReference type="PROSITE" id="PS50850"/>
    </source>
</evidence>
<dbReference type="RefSeq" id="XP_025378538.1">
    <property type="nucleotide sequence ID" value="XM_025518737.1"/>
</dbReference>
<feature type="transmembrane region" description="Helical" evidence="5">
    <location>
        <begin position="389"/>
        <end position="409"/>
    </location>
</feature>
<name>A0A316YP69_9BASI</name>
<dbReference type="InterPro" id="IPR011701">
    <property type="entry name" value="MFS"/>
</dbReference>
<dbReference type="InterPro" id="IPR036259">
    <property type="entry name" value="MFS_trans_sf"/>
</dbReference>
<feature type="transmembrane region" description="Helical" evidence="5">
    <location>
        <begin position="421"/>
        <end position="443"/>
    </location>
</feature>
<keyword evidence="4 5" id="KW-0472">Membrane</keyword>
<dbReference type="GeneID" id="37040653"/>
<comment type="subcellular location">
    <subcellularLocation>
        <location evidence="1">Membrane</location>
        <topology evidence="1">Multi-pass membrane protein</topology>
    </subcellularLocation>
</comment>
<dbReference type="PANTHER" id="PTHR23502:SF74">
    <property type="entry name" value="MAJOR FACILITATOR SUPERFAMILY (MFS) PROFILE DOMAIN-CONTAINING PROTEIN"/>
    <property type="match status" value="1"/>
</dbReference>
<evidence type="ECO:0000256" key="2">
    <source>
        <dbReference type="ARBA" id="ARBA00022692"/>
    </source>
</evidence>
<dbReference type="InParanoid" id="A0A316YP69"/>
<evidence type="ECO:0000256" key="4">
    <source>
        <dbReference type="ARBA" id="ARBA00023136"/>
    </source>
</evidence>
<keyword evidence="8" id="KW-1185">Reference proteome</keyword>
<feature type="domain" description="Major facilitator superfamily (MFS) profile" evidence="6">
    <location>
        <begin position="36"/>
        <end position="485"/>
    </location>
</feature>
<reference evidence="7 8" key="1">
    <citation type="journal article" date="2018" name="Mol. Biol. Evol.">
        <title>Broad Genomic Sampling Reveals a Smut Pathogenic Ancestry of the Fungal Clade Ustilaginomycotina.</title>
        <authorList>
            <person name="Kijpornyongpan T."/>
            <person name="Mondo S.J."/>
            <person name="Barry K."/>
            <person name="Sandor L."/>
            <person name="Lee J."/>
            <person name="Lipzen A."/>
            <person name="Pangilinan J."/>
            <person name="LaButti K."/>
            <person name="Hainaut M."/>
            <person name="Henrissat B."/>
            <person name="Grigoriev I.V."/>
            <person name="Spatafora J.W."/>
            <person name="Aime M.C."/>
        </authorList>
    </citation>
    <scope>NUCLEOTIDE SEQUENCE [LARGE SCALE GENOMIC DNA]</scope>
    <source>
        <strain evidence="7 8">MCA 4198</strain>
    </source>
</reference>
<dbReference type="Gene3D" id="1.20.1250.20">
    <property type="entry name" value="MFS general substrate transporter like domains"/>
    <property type="match status" value="1"/>
</dbReference>
<proteinExistence type="predicted"/>
<gene>
    <name evidence="7" type="ORF">FA10DRAFT_228127</name>
</gene>
<accession>A0A316YP69</accession>
<dbReference type="GO" id="GO:0005886">
    <property type="term" value="C:plasma membrane"/>
    <property type="evidence" value="ECO:0007669"/>
    <property type="project" value="TreeGrafter"/>
</dbReference>
<keyword evidence="2 5" id="KW-0812">Transmembrane</keyword>
<dbReference type="Proteomes" id="UP000245768">
    <property type="component" value="Unassembled WGS sequence"/>
</dbReference>
<dbReference type="SUPFAM" id="SSF103473">
    <property type="entry name" value="MFS general substrate transporter"/>
    <property type="match status" value="1"/>
</dbReference>
<dbReference type="EMBL" id="KZ819635">
    <property type="protein sequence ID" value="PWN91340.1"/>
    <property type="molecule type" value="Genomic_DNA"/>
</dbReference>
<evidence type="ECO:0000313" key="7">
    <source>
        <dbReference type="EMBL" id="PWN91340.1"/>
    </source>
</evidence>
<feature type="transmembrane region" description="Helical" evidence="5">
    <location>
        <begin position="161"/>
        <end position="182"/>
    </location>
</feature>
<dbReference type="AlphaFoldDB" id="A0A316YP69"/>
<keyword evidence="3 5" id="KW-1133">Transmembrane helix</keyword>
<feature type="transmembrane region" description="Helical" evidence="5">
    <location>
        <begin position="73"/>
        <end position="92"/>
    </location>
</feature>
<feature type="transmembrane region" description="Helical" evidence="5">
    <location>
        <begin position="133"/>
        <end position="154"/>
    </location>
</feature>
<organism evidence="7 8">
    <name type="scientific">Acaromyces ingoldii</name>
    <dbReference type="NCBI Taxonomy" id="215250"/>
    <lineage>
        <taxon>Eukaryota</taxon>
        <taxon>Fungi</taxon>
        <taxon>Dikarya</taxon>
        <taxon>Basidiomycota</taxon>
        <taxon>Ustilaginomycotina</taxon>
        <taxon>Exobasidiomycetes</taxon>
        <taxon>Exobasidiales</taxon>
        <taxon>Cryptobasidiaceae</taxon>
        <taxon>Acaromyces</taxon>
    </lineage>
</organism>
<sequence>MEKQKGKQKERDVVIVDWDDADAHRNPQNWSKASRWFYTGLVCHLAFNVTFASTSPSATQQAIASEFGVGREVGTLVISLFLTGYISGPLIWSPMSEHIGRRIPLLLSFFVNMQLILGQALGQNIQTVLVTRFFSGIFAAAPLTLSAGIISDLWDPFHKSIALSLFTASVLSGPGLGPMMGGFVTQTIGWRYTFWILYGYDWLSWIVVFVFLPETYSPVLLTAKARKLRQHFGGEMLKSLRSAREVEDSRKKAEAGERGWISSFLKETILRPWYILVKEPIMWLVTAYQSLIFGLMYGLLELFPVIWQEGHGFTLGQVGLVFLFLFVGTTSGALCNIFINVALQKSYDKGSRQPVHEDRVRGTMIAAPTLVVGIFWLGWAGGYPVSVPWYVPALAAIPIGFGFSLIFITTNTYVVQVYGPYAASALAAATMTRSMFAVAFPLFMRQAAHGIGVQYIGTLFGCVAACLSPIPFGKPSMSFLSLTRS</sequence>
<dbReference type="Pfam" id="PF07690">
    <property type="entry name" value="MFS_1"/>
    <property type="match status" value="1"/>
</dbReference>
<feature type="transmembrane region" description="Helical" evidence="5">
    <location>
        <begin position="364"/>
        <end position="383"/>
    </location>
</feature>
<dbReference type="PRINTS" id="PR01036">
    <property type="entry name" value="TCRTETB"/>
</dbReference>
<dbReference type="PANTHER" id="PTHR23502">
    <property type="entry name" value="MAJOR FACILITATOR SUPERFAMILY"/>
    <property type="match status" value="1"/>
</dbReference>
<evidence type="ECO:0000256" key="3">
    <source>
        <dbReference type="ARBA" id="ARBA00022989"/>
    </source>
</evidence>
<feature type="transmembrane region" description="Helical" evidence="5">
    <location>
        <begin position="455"/>
        <end position="472"/>
    </location>
</feature>